<dbReference type="Proteomes" id="UP000435112">
    <property type="component" value="Unassembled WGS sequence"/>
</dbReference>
<gene>
    <name evidence="2" type="ORF">PR002_g24447</name>
</gene>
<name>A0A6A3IFP4_9STRA</name>
<comment type="caution">
    <text evidence="2">The sequence shown here is derived from an EMBL/GenBank/DDBJ whole genome shotgun (WGS) entry which is preliminary data.</text>
</comment>
<feature type="region of interest" description="Disordered" evidence="1">
    <location>
        <begin position="20"/>
        <end position="52"/>
    </location>
</feature>
<evidence type="ECO:0000256" key="1">
    <source>
        <dbReference type="SAM" id="MobiDB-lite"/>
    </source>
</evidence>
<reference evidence="2 3" key="1">
    <citation type="submission" date="2018-09" db="EMBL/GenBank/DDBJ databases">
        <title>Genomic investigation of the strawberry pathogen Phytophthora fragariae indicates pathogenicity is determined by transcriptional variation in three key races.</title>
        <authorList>
            <person name="Adams T.M."/>
            <person name="Armitage A.D."/>
            <person name="Sobczyk M.K."/>
            <person name="Bates H.J."/>
            <person name="Dunwell J.M."/>
            <person name="Nellist C.F."/>
            <person name="Harrison R.J."/>
        </authorList>
    </citation>
    <scope>NUCLEOTIDE SEQUENCE [LARGE SCALE GENOMIC DNA]</scope>
    <source>
        <strain evidence="2 3">SCRP324</strain>
    </source>
</reference>
<organism evidence="2 3">
    <name type="scientific">Phytophthora rubi</name>
    <dbReference type="NCBI Taxonomy" id="129364"/>
    <lineage>
        <taxon>Eukaryota</taxon>
        <taxon>Sar</taxon>
        <taxon>Stramenopiles</taxon>
        <taxon>Oomycota</taxon>
        <taxon>Peronosporomycetes</taxon>
        <taxon>Peronosporales</taxon>
        <taxon>Peronosporaceae</taxon>
        <taxon>Phytophthora</taxon>
    </lineage>
</organism>
<accession>A0A6A3IFP4</accession>
<proteinExistence type="predicted"/>
<evidence type="ECO:0000313" key="3">
    <source>
        <dbReference type="Proteomes" id="UP000435112"/>
    </source>
</evidence>
<protein>
    <submittedName>
        <fullName evidence="2">Uncharacterized protein</fullName>
    </submittedName>
</protein>
<evidence type="ECO:0000313" key="2">
    <source>
        <dbReference type="EMBL" id="KAE8979325.1"/>
    </source>
</evidence>
<dbReference type="EMBL" id="QXFU01003005">
    <property type="protein sequence ID" value="KAE8979325.1"/>
    <property type="molecule type" value="Genomic_DNA"/>
</dbReference>
<dbReference type="AlphaFoldDB" id="A0A6A3IFP4"/>
<sequence length="99" mass="10789">MSVQLWIYCTCITSRNKSRVKRSPLKSQLRPSHRHQSTAQPSTPNVRGEGEAHKKLGLVLLAAGDERRSSPDREKRSVAAALCHAVSTSVAPWEVAAGS</sequence>